<evidence type="ECO:0000313" key="2">
    <source>
        <dbReference type="EMBL" id="DAE29130.1"/>
    </source>
</evidence>
<organism evidence="2">
    <name type="scientific">virus sp. ctx9V1</name>
    <dbReference type="NCBI Taxonomy" id="2828001"/>
    <lineage>
        <taxon>Viruses</taxon>
    </lineage>
</organism>
<protein>
    <submittedName>
        <fullName evidence="2">Uncharacterized protein</fullName>
    </submittedName>
</protein>
<name>A0A8S5RDC0_9VIRU</name>
<evidence type="ECO:0000256" key="1">
    <source>
        <dbReference type="SAM" id="Phobius"/>
    </source>
</evidence>
<keyword evidence="1" id="KW-0812">Transmembrane</keyword>
<keyword evidence="1" id="KW-1133">Transmembrane helix</keyword>
<accession>A0A8S5RDC0</accession>
<proteinExistence type="predicted"/>
<keyword evidence="1" id="KW-0472">Membrane</keyword>
<dbReference type="EMBL" id="BK059093">
    <property type="protein sequence ID" value="DAE29130.1"/>
    <property type="molecule type" value="Genomic_DNA"/>
</dbReference>
<sequence>MTTTAILMECISSNSVQYVLQVVYIGLIVIIM</sequence>
<reference evidence="2" key="1">
    <citation type="journal article" date="2021" name="Proc. Natl. Acad. Sci. U.S.A.">
        <title>A Catalog of Tens of Thousands of Viruses from Human Metagenomes Reveals Hidden Associations with Chronic Diseases.</title>
        <authorList>
            <person name="Tisza M.J."/>
            <person name="Buck C.B."/>
        </authorList>
    </citation>
    <scope>NUCLEOTIDE SEQUENCE</scope>
    <source>
        <strain evidence="2">Ctx9V1</strain>
    </source>
</reference>
<feature type="transmembrane region" description="Helical" evidence="1">
    <location>
        <begin position="15"/>
        <end position="31"/>
    </location>
</feature>